<comment type="caution">
    <text evidence="1">The sequence shown here is derived from an EMBL/GenBank/DDBJ whole genome shotgun (WGS) entry which is preliminary data.</text>
</comment>
<sequence>MKPEHKLILELIESYLEKYPSERFGQALFNLNINEFQKTTDPRNPNYNIRDIHGDNDLDIIERIQNRLDLIQSRKNN</sequence>
<reference evidence="2" key="1">
    <citation type="journal article" date="2019" name="Int. J. Syst. Evol. Microbiol.">
        <title>The Global Catalogue of Microorganisms (GCM) 10K type strain sequencing project: providing services to taxonomists for standard genome sequencing and annotation.</title>
        <authorList>
            <consortium name="The Broad Institute Genomics Platform"/>
            <consortium name="The Broad Institute Genome Sequencing Center for Infectious Disease"/>
            <person name="Wu L."/>
            <person name="Ma J."/>
        </authorList>
    </citation>
    <scope>NUCLEOTIDE SEQUENCE [LARGE SCALE GENOMIC DNA]</scope>
    <source>
        <strain evidence="2">JCM 17336</strain>
    </source>
</reference>
<protein>
    <submittedName>
        <fullName evidence="1">Uncharacterized protein</fullName>
    </submittedName>
</protein>
<name>A0ABP7F4J6_9FLAO</name>
<proteinExistence type="predicted"/>
<evidence type="ECO:0000313" key="2">
    <source>
        <dbReference type="Proteomes" id="UP001501367"/>
    </source>
</evidence>
<evidence type="ECO:0000313" key="1">
    <source>
        <dbReference type="EMBL" id="GAA3731196.1"/>
    </source>
</evidence>
<organism evidence="1 2">
    <name type="scientific">Flavobacterium ginsengisoli</name>
    <dbReference type="NCBI Taxonomy" id="871694"/>
    <lineage>
        <taxon>Bacteria</taxon>
        <taxon>Pseudomonadati</taxon>
        <taxon>Bacteroidota</taxon>
        <taxon>Flavobacteriia</taxon>
        <taxon>Flavobacteriales</taxon>
        <taxon>Flavobacteriaceae</taxon>
        <taxon>Flavobacterium</taxon>
    </lineage>
</organism>
<dbReference type="Proteomes" id="UP001501367">
    <property type="component" value="Unassembled WGS sequence"/>
</dbReference>
<keyword evidence="2" id="KW-1185">Reference proteome</keyword>
<gene>
    <name evidence="1" type="ORF">GCM10022422_11760</name>
</gene>
<accession>A0ABP7F4J6</accession>
<dbReference type="RefSeq" id="WP_278022149.1">
    <property type="nucleotide sequence ID" value="NZ_BAABDT010000002.1"/>
</dbReference>
<dbReference type="EMBL" id="BAABDT010000002">
    <property type="protein sequence ID" value="GAA3731196.1"/>
    <property type="molecule type" value="Genomic_DNA"/>
</dbReference>